<dbReference type="InterPro" id="IPR013551">
    <property type="entry name" value="YicC-like_C"/>
</dbReference>
<feature type="coiled-coil region" evidence="6">
    <location>
        <begin position="178"/>
        <end position="205"/>
    </location>
</feature>
<gene>
    <name evidence="9" type="ORF">PEDI_01840</name>
</gene>
<comment type="caution">
    <text evidence="9">The sequence shown here is derived from an EMBL/GenBank/DDBJ whole genome shotgun (WGS) entry which is preliminary data.</text>
</comment>
<dbReference type="PANTHER" id="PTHR30636:SF3">
    <property type="entry name" value="UPF0701 PROTEIN YICC"/>
    <property type="match status" value="1"/>
</dbReference>
<keyword evidence="3" id="KW-0255">Endonuclease</keyword>
<dbReference type="AlphaFoldDB" id="A0AAN4VUH4"/>
<evidence type="ECO:0000256" key="4">
    <source>
        <dbReference type="ARBA" id="ARBA00022801"/>
    </source>
</evidence>
<comment type="cofactor">
    <cofactor evidence="1">
        <name>a divalent metal cation</name>
        <dbReference type="ChEBI" id="CHEBI:60240"/>
    </cofactor>
</comment>
<feature type="domain" description="Endoribonuclease YicC-like C-terminal" evidence="8">
    <location>
        <begin position="175"/>
        <end position="293"/>
    </location>
</feature>
<keyword evidence="6" id="KW-0175">Coiled coil</keyword>
<evidence type="ECO:0000256" key="3">
    <source>
        <dbReference type="ARBA" id="ARBA00022759"/>
    </source>
</evidence>
<dbReference type="PANTHER" id="PTHR30636">
    <property type="entry name" value="UPF0701 PROTEIN YICC"/>
    <property type="match status" value="1"/>
</dbReference>
<protein>
    <recommendedName>
        <fullName evidence="11">YicC family protein</fullName>
    </recommendedName>
</protein>
<dbReference type="InterPro" id="IPR005229">
    <property type="entry name" value="YicC/YloC-like"/>
</dbReference>
<dbReference type="InterPro" id="IPR013527">
    <property type="entry name" value="YicC-like_N"/>
</dbReference>
<keyword evidence="10" id="KW-1185">Reference proteome</keyword>
<comment type="similarity">
    <text evidence="5">Belongs to the YicC/YloC family.</text>
</comment>
<dbReference type="RefSeq" id="WP_338235631.1">
    <property type="nucleotide sequence ID" value="NZ_BQKE01000001.1"/>
</dbReference>
<evidence type="ECO:0000256" key="1">
    <source>
        <dbReference type="ARBA" id="ARBA00001968"/>
    </source>
</evidence>
<dbReference type="GO" id="GO:0004521">
    <property type="term" value="F:RNA endonuclease activity"/>
    <property type="evidence" value="ECO:0007669"/>
    <property type="project" value="InterPro"/>
</dbReference>
<dbReference type="EMBL" id="BQKE01000001">
    <property type="protein sequence ID" value="GJM59632.1"/>
    <property type="molecule type" value="Genomic_DNA"/>
</dbReference>
<evidence type="ECO:0000313" key="10">
    <source>
        <dbReference type="Proteomes" id="UP001310022"/>
    </source>
</evidence>
<evidence type="ECO:0000313" key="9">
    <source>
        <dbReference type="EMBL" id="GJM59632.1"/>
    </source>
</evidence>
<feature type="domain" description="Endoribonuclease YicC-like N-terminal" evidence="7">
    <location>
        <begin position="2"/>
        <end position="156"/>
    </location>
</feature>
<dbReference type="Pfam" id="PF03755">
    <property type="entry name" value="YicC-like_N"/>
    <property type="match status" value="1"/>
</dbReference>
<evidence type="ECO:0000259" key="8">
    <source>
        <dbReference type="Pfam" id="PF08340"/>
    </source>
</evidence>
<reference evidence="9 10" key="1">
    <citation type="submission" date="2021-12" db="EMBL/GenBank/DDBJ databases">
        <title>Genome sequencing of bacteria with rrn-lacking chromosome and rrn-plasmid.</title>
        <authorList>
            <person name="Anda M."/>
            <person name="Iwasaki W."/>
        </authorList>
    </citation>
    <scope>NUCLEOTIDE SEQUENCE [LARGE SCALE GENOMIC DNA]</scope>
    <source>
        <strain evidence="9 10">NBRC 15940</strain>
    </source>
</reference>
<evidence type="ECO:0000259" key="7">
    <source>
        <dbReference type="Pfam" id="PF03755"/>
    </source>
</evidence>
<keyword evidence="2" id="KW-0540">Nuclease</keyword>
<evidence type="ECO:0000256" key="2">
    <source>
        <dbReference type="ARBA" id="ARBA00022722"/>
    </source>
</evidence>
<sequence length="294" mass="33759">MIKSMTGYGSANLDTESISIQVEVRTLNSKFLDTNLKLPRTFSDREIEIRNTIGDCLERGKVAVNIEFNRKDDTTPKVQVNEGLFQNYYAALKALAENTGASEQELFKLVLQMPEVLVNEREELGSEADWKLLHSALNAALKDCDAFRLKEGAVLAEKLVSYIDVIDGCLQKVPQFEEERVETVKNRLRQNLEDLQQKEDYDQNRFEQEIIFYLEKYDINEEKVRLANHLKYFKEVILKPTQASNGKKLGFISQEIGREINTLGSKANHAAIQRLVVQMKEELEKIKEQSLNIL</sequence>
<accession>A0AAN4VUH4</accession>
<name>A0AAN4VUH4_9BACT</name>
<evidence type="ECO:0000256" key="6">
    <source>
        <dbReference type="SAM" id="Coils"/>
    </source>
</evidence>
<evidence type="ECO:0000256" key="5">
    <source>
        <dbReference type="ARBA" id="ARBA00035648"/>
    </source>
</evidence>
<dbReference type="NCBIfam" id="TIGR00255">
    <property type="entry name" value="YicC/YloC family endoribonuclease"/>
    <property type="match status" value="1"/>
</dbReference>
<evidence type="ECO:0008006" key="11">
    <source>
        <dbReference type="Google" id="ProtNLM"/>
    </source>
</evidence>
<organism evidence="9 10">
    <name type="scientific">Persicobacter diffluens</name>
    <dbReference type="NCBI Taxonomy" id="981"/>
    <lineage>
        <taxon>Bacteria</taxon>
        <taxon>Pseudomonadati</taxon>
        <taxon>Bacteroidota</taxon>
        <taxon>Cytophagia</taxon>
        <taxon>Cytophagales</taxon>
        <taxon>Persicobacteraceae</taxon>
        <taxon>Persicobacter</taxon>
    </lineage>
</organism>
<dbReference type="Pfam" id="PF08340">
    <property type="entry name" value="YicC-like_C"/>
    <property type="match status" value="1"/>
</dbReference>
<keyword evidence="4" id="KW-0378">Hydrolase</keyword>
<dbReference type="Proteomes" id="UP001310022">
    <property type="component" value="Unassembled WGS sequence"/>
</dbReference>
<dbReference type="GO" id="GO:0016787">
    <property type="term" value="F:hydrolase activity"/>
    <property type="evidence" value="ECO:0007669"/>
    <property type="project" value="UniProtKB-KW"/>
</dbReference>
<proteinExistence type="inferred from homology"/>